<dbReference type="RefSeq" id="WP_196284993.1">
    <property type="nucleotide sequence ID" value="NZ_JADQDP010000001.1"/>
</dbReference>
<dbReference type="InterPro" id="IPR046818">
    <property type="entry name" value="MmeI_C"/>
</dbReference>
<keyword evidence="10" id="KW-1185">Reference proteome</keyword>
<dbReference type="InterPro" id="IPR050953">
    <property type="entry name" value="N4_N6_ade-DNA_methylase"/>
</dbReference>
<dbReference type="InterPro" id="IPR046819">
    <property type="entry name" value="MmeI_hel"/>
</dbReference>
<dbReference type="InterPro" id="IPR046820">
    <property type="entry name" value="MmeI_TRD"/>
</dbReference>
<evidence type="ECO:0000259" key="8">
    <source>
        <dbReference type="Pfam" id="PF20473"/>
    </source>
</evidence>
<dbReference type="Proteomes" id="UP000645610">
    <property type="component" value="Unassembled WGS sequence"/>
</dbReference>
<dbReference type="Pfam" id="PF20465">
    <property type="entry name" value="MmeI_hel"/>
    <property type="match status" value="1"/>
</dbReference>
<gene>
    <name evidence="9" type="ORF">I2I01_03340</name>
</gene>
<dbReference type="InterPro" id="IPR046816">
    <property type="entry name" value="MmeI_Mtase"/>
</dbReference>
<evidence type="ECO:0000256" key="2">
    <source>
        <dbReference type="ARBA" id="ARBA00022603"/>
    </source>
</evidence>
<evidence type="ECO:0000256" key="1">
    <source>
        <dbReference type="ARBA" id="ARBA00011900"/>
    </source>
</evidence>
<comment type="caution">
    <text evidence="9">The sequence shown here is derived from an EMBL/GenBank/DDBJ whole genome shotgun (WGS) entry which is preliminary data.</text>
</comment>
<dbReference type="AlphaFoldDB" id="A0A931FH38"/>
<proteinExistence type="predicted"/>
<evidence type="ECO:0000259" key="7">
    <source>
        <dbReference type="Pfam" id="PF20467"/>
    </source>
</evidence>
<evidence type="ECO:0000259" key="5">
    <source>
        <dbReference type="Pfam" id="PF20465"/>
    </source>
</evidence>
<protein>
    <recommendedName>
        <fullName evidence="1">site-specific DNA-methyltransferase (adenine-specific)</fullName>
        <ecNumber evidence="1">2.1.1.72</ecNumber>
    </recommendedName>
</protein>
<sequence length="752" mass="83445">MSSPTTDSATFQAAELLGQLFDGLRASGFGDFPAQDRALEELLMRVAFCCFAQDSGILEEGQFRSLLENHTRSDGSDTAAHLHQLFQTLSQPVASRPPRLLPALAGLPYLGGALFGQVLPLPAFTAELRERLLACARGAWAHIAPPVFIALFQALHDPYQRQRLNDHYLPEADIFKVIGPLFLDELRQELTQAGSDADRLDRLHARLVALRLFDPACGNGSFLAGAYRELRLLELKLLQAHLGARLHALLPRVRLSQCAGLEADPFAARLAELALWLLDHQLNQHLAAALGQPNQRPPLAETLHLVRGASQEANWEEGLPPIDYLFGDFRRSRQGIQTDWRLGRPEVWWSHFQATGGLVWVARYLAYEPKARAAFLLHKDDMQGPLNADMWREMQHEHGVIIQFAHRPFASGRLLSQKTDARSVVVGIGRQAGGPKQLFAYDTPTGEPRQQLVPRINHYLLAASEVWFGYRQQPLANVPALARSHYAAARHAFVLDADARRALLARQPAAAPYLYPFVQGITYRNPRPLWHLPLAVALAHGWEQLPGLNAMWEAKLEFERNYPRVELPEFAQSEKLTEGKGQPISNFIVLPAGMLSDSPYLSAVLLPDEAVIDGSVEFIPHATPYLFGLILSAMFGTWVRQLCGNWKYGYKNQGLLTYHNFPFPPAPTPAQMAAVAAGVAAVQAAQGPQQGPGPVYDYWGETLSAERLAAAAQLDEAVDRCFRTEPFATEQERLEFLFAAFQERAAALGEAE</sequence>
<dbReference type="PANTHER" id="PTHR33841:SF1">
    <property type="entry name" value="DNA METHYLTRANSFERASE A"/>
    <property type="match status" value="1"/>
</dbReference>
<feature type="domain" description="MmeI-like helicase spacer" evidence="5">
    <location>
        <begin position="38"/>
        <end position="115"/>
    </location>
</feature>
<dbReference type="GO" id="GO:0009007">
    <property type="term" value="F:site-specific DNA-methyltransferase (adenine-specific) activity"/>
    <property type="evidence" value="ECO:0007669"/>
    <property type="project" value="UniProtKB-EC"/>
</dbReference>
<comment type="catalytic activity">
    <reaction evidence="4">
        <text>a 2'-deoxyadenosine in DNA + S-adenosyl-L-methionine = an N(6)-methyl-2'-deoxyadenosine in DNA + S-adenosyl-L-homocysteine + H(+)</text>
        <dbReference type="Rhea" id="RHEA:15197"/>
        <dbReference type="Rhea" id="RHEA-COMP:12418"/>
        <dbReference type="Rhea" id="RHEA-COMP:12419"/>
        <dbReference type="ChEBI" id="CHEBI:15378"/>
        <dbReference type="ChEBI" id="CHEBI:57856"/>
        <dbReference type="ChEBI" id="CHEBI:59789"/>
        <dbReference type="ChEBI" id="CHEBI:90615"/>
        <dbReference type="ChEBI" id="CHEBI:90616"/>
        <dbReference type="EC" id="2.1.1.72"/>
    </reaction>
</comment>
<reference evidence="9 10" key="1">
    <citation type="submission" date="2020-11" db="EMBL/GenBank/DDBJ databases">
        <authorList>
            <person name="Kim M.K."/>
        </authorList>
    </citation>
    <scope>NUCLEOTIDE SEQUENCE [LARGE SCALE GENOMIC DNA]</scope>
    <source>
        <strain evidence="9 10">BT439</strain>
    </source>
</reference>
<dbReference type="Pfam" id="PF20467">
    <property type="entry name" value="MmeI_C"/>
    <property type="match status" value="1"/>
</dbReference>
<evidence type="ECO:0000313" key="9">
    <source>
        <dbReference type="EMBL" id="MBF9140652.1"/>
    </source>
</evidence>
<keyword evidence="3" id="KW-0808">Transferase</keyword>
<name>A0A931FH38_9BACT</name>
<dbReference type="PANTHER" id="PTHR33841">
    <property type="entry name" value="DNA METHYLTRANSFERASE YEEA-RELATED"/>
    <property type="match status" value="1"/>
</dbReference>
<dbReference type="EMBL" id="JADQDP010000001">
    <property type="protein sequence ID" value="MBF9140652.1"/>
    <property type="molecule type" value="Genomic_DNA"/>
</dbReference>
<feature type="domain" description="MmeI-like C-terminal" evidence="7">
    <location>
        <begin position="702"/>
        <end position="747"/>
    </location>
</feature>
<evidence type="ECO:0000259" key="6">
    <source>
        <dbReference type="Pfam" id="PF20466"/>
    </source>
</evidence>
<evidence type="ECO:0000256" key="4">
    <source>
        <dbReference type="ARBA" id="ARBA00047942"/>
    </source>
</evidence>
<evidence type="ECO:0000256" key="3">
    <source>
        <dbReference type="ARBA" id="ARBA00022679"/>
    </source>
</evidence>
<feature type="domain" description="MmeI-like target recognition" evidence="6">
    <location>
        <begin position="466"/>
        <end position="665"/>
    </location>
</feature>
<dbReference type="Pfam" id="PF20466">
    <property type="entry name" value="MmeI_TRD"/>
    <property type="match status" value="1"/>
</dbReference>
<dbReference type="EC" id="2.1.1.72" evidence="1"/>
<accession>A0A931FH38</accession>
<feature type="domain" description="MmeI-like DNA-methyltransferase" evidence="8">
    <location>
        <begin position="191"/>
        <end position="439"/>
    </location>
</feature>
<dbReference type="SUPFAM" id="SSF53335">
    <property type="entry name" value="S-adenosyl-L-methionine-dependent methyltransferases"/>
    <property type="match status" value="1"/>
</dbReference>
<organism evidence="9 10">
    <name type="scientific">Hymenobacter properus</name>
    <dbReference type="NCBI Taxonomy" id="2791026"/>
    <lineage>
        <taxon>Bacteria</taxon>
        <taxon>Pseudomonadati</taxon>
        <taxon>Bacteroidota</taxon>
        <taxon>Cytophagia</taxon>
        <taxon>Cytophagales</taxon>
        <taxon>Hymenobacteraceae</taxon>
        <taxon>Hymenobacter</taxon>
    </lineage>
</organism>
<dbReference type="InterPro" id="IPR029063">
    <property type="entry name" value="SAM-dependent_MTases_sf"/>
</dbReference>
<dbReference type="Pfam" id="PF20473">
    <property type="entry name" value="MmeI_Mtase"/>
    <property type="match status" value="1"/>
</dbReference>
<dbReference type="GO" id="GO:0032259">
    <property type="term" value="P:methylation"/>
    <property type="evidence" value="ECO:0007669"/>
    <property type="project" value="UniProtKB-KW"/>
</dbReference>
<evidence type="ECO:0000313" key="10">
    <source>
        <dbReference type="Proteomes" id="UP000645610"/>
    </source>
</evidence>
<keyword evidence="2" id="KW-0489">Methyltransferase</keyword>
<dbReference type="Gene3D" id="3.40.50.150">
    <property type="entry name" value="Vaccinia Virus protein VP39"/>
    <property type="match status" value="1"/>
</dbReference>